<evidence type="ECO:0000256" key="1">
    <source>
        <dbReference type="SAM" id="Phobius"/>
    </source>
</evidence>
<dbReference type="AlphaFoldDB" id="A0A382SY47"/>
<organism evidence="2">
    <name type="scientific">marine metagenome</name>
    <dbReference type="NCBI Taxonomy" id="408172"/>
    <lineage>
        <taxon>unclassified sequences</taxon>
        <taxon>metagenomes</taxon>
        <taxon>ecological metagenomes</taxon>
    </lineage>
</organism>
<dbReference type="EMBL" id="UINC01132464">
    <property type="protein sequence ID" value="SVD14806.1"/>
    <property type="molecule type" value="Genomic_DNA"/>
</dbReference>
<accession>A0A382SY47</accession>
<evidence type="ECO:0000313" key="2">
    <source>
        <dbReference type="EMBL" id="SVD14806.1"/>
    </source>
</evidence>
<feature type="transmembrane region" description="Helical" evidence="1">
    <location>
        <begin position="116"/>
        <end position="134"/>
    </location>
</feature>
<feature type="transmembrane region" description="Helical" evidence="1">
    <location>
        <begin position="185"/>
        <end position="205"/>
    </location>
</feature>
<feature type="non-terminal residue" evidence="2">
    <location>
        <position position="1"/>
    </location>
</feature>
<keyword evidence="1" id="KW-0812">Transmembrane</keyword>
<reference evidence="2" key="1">
    <citation type="submission" date="2018-05" db="EMBL/GenBank/DDBJ databases">
        <authorList>
            <person name="Lanie J.A."/>
            <person name="Ng W.-L."/>
            <person name="Kazmierczak K.M."/>
            <person name="Andrzejewski T.M."/>
            <person name="Davidsen T.M."/>
            <person name="Wayne K.J."/>
            <person name="Tettelin H."/>
            <person name="Glass J.I."/>
            <person name="Rusch D."/>
            <person name="Podicherti R."/>
            <person name="Tsui H.-C.T."/>
            <person name="Winkler M.E."/>
        </authorList>
    </citation>
    <scope>NUCLEOTIDE SEQUENCE</scope>
</reference>
<feature type="transmembrane region" description="Helical" evidence="1">
    <location>
        <begin position="154"/>
        <end position="173"/>
    </location>
</feature>
<sequence length="306" mass="36045">KKLLNKILIINFSLALSGLMFMLLLFYKMGEMLLPVSGLIKQHSTNYSIQSIINTFLQFSHEVLYDTNVIFMIIKRHFSVPSLYIYILFLFCFTLLYVGCISTFRKNNFSFKEIENYKLFFLFTSPVLILHQLYLSAYGGDLLHYCKWWQSGFYLLLIYIISFIFIFSIKVILKYSNLTQYKSFIFNSIIILFLMINLMHQYSYYNPTIYSLSPPYKYYKQCHGARIELSSWINSNIESDVVLGSYNAGTIGYYSNNSVINLDGLINGKEFYNILLDNSKNIITYLKKYNCRYIVDRKNALKNNEL</sequence>
<proteinExistence type="predicted"/>
<feature type="transmembrane region" description="Helical" evidence="1">
    <location>
        <begin position="7"/>
        <end position="27"/>
    </location>
</feature>
<name>A0A382SY47_9ZZZZ</name>
<keyword evidence="1" id="KW-0472">Membrane</keyword>
<protein>
    <submittedName>
        <fullName evidence="2">Uncharacterized protein</fullName>
    </submittedName>
</protein>
<feature type="transmembrane region" description="Helical" evidence="1">
    <location>
        <begin position="83"/>
        <end position="104"/>
    </location>
</feature>
<feature type="non-terminal residue" evidence="2">
    <location>
        <position position="306"/>
    </location>
</feature>
<gene>
    <name evidence="2" type="ORF">METZ01_LOCUS367660</name>
</gene>
<keyword evidence="1" id="KW-1133">Transmembrane helix</keyword>